<keyword evidence="3" id="KW-1185">Reference proteome</keyword>
<gene>
    <name evidence="2" type="ORF">CDAR_580431</name>
</gene>
<sequence>MTAQSSSSLASYDPSICSSSSHGSSMKFHVVLVSSLLILGSLAYDSSGFKGSKENQSGERNSESIVQKLI</sequence>
<feature type="region of interest" description="Disordered" evidence="1">
    <location>
        <begin position="1"/>
        <end position="22"/>
    </location>
</feature>
<feature type="region of interest" description="Disordered" evidence="1">
    <location>
        <begin position="49"/>
        <end position="70"/>
    </location>
</feature>
<protein>
    <recommendedName>
        <fullName evidence="4">Transmembrane protein</fullName>
    </recommendedName>
</protein>
<dbReference type="AlphaFoldDB" id="A0AAV4RDW5"/>
<evidence type="ECO:0000256" key="1">
    <source>
        <dbReference type="SAM" id="MobiDB-lite"/>
    </source>
</evidence>
<dbReference type="EMBL" id="BPLQ01005946">
    <property type="protein sequence ID" value="GIY18789.1"/>
    <property type="molecule type" value="Genomic_DNA"/>
</dbReference>
<name>A0AAV4RDW5_9ARAC</name>
<evidence type="ECO:0000313" key="3">
    <source>
        <dbReference type="Proteomes" id="UP001054837"/>
    </source>
</evidence>
<comment type="caution">
    <text evidence="2">The sequence shown here is derived from an EMBL/GenBank/DDBJ whole genome shotgun (WGS) entry which is preliminary data.</text>
</comment>
<accession>A0AAV4RDW5</accession>
<proteinExistence type="predicted"/>
<evidence type="ECO:0008006" key="4">
    <source>
        <dbReference type="Google" id="ProtNLM"/>
    </source>
</evidence>
<organism evidence="2 3">
    <name type="scientific">Caerostris darwini</name>
    <dbReference type="NCBI Taxonomy" id="1538125"/>
    <lineage>
        <taxon>Eukaryota</taxon>
        <taxon>Metazoa</taxon>
        <taxon>Ecdysozoa</taxon>
        <taxon>Arthropoda</taxon>
        <taxon>Chelicerata</taxon>
        <taxon>Arachnida</taxon>
        <taxon>Araneae</taxon>
        <taxon>Araneomorphae</taxon>
        <taxon>Entelegynae</taxon>
        <taxon>Araneoidea</taxon>
        <taxon>Araneidae</taxon>
        <taxon>Caerostris</taxon>
    </lineage>
</organism>
<reference evidence="2 3" key="1">
    <citation type="submission" date="2021-06" db="EMBL/GenBank/DDBJ databases">
        <title>Caerostris darwini draft genome.</title>
        <authorList>
            <person name="Kono N."/>
            <person name="Arakawa K."/>
        </authorList>
    </citation>
    <scope>NUCLEOTIDE SEQUENCE [LARGE SCALE GENOMIC DNA]</scope>
</reference>
<feature type="compositionally biased region" description="Basic and acidic residues" evidence="1">
    <location>
        <begin position="51"/>
        <end position="62"/>
    </location>
</feature>
<dbReference type="Proteomes" id="UP001054837">
    <property type="component" value="Unassembled WGS sequence"/>
</dbReference>
<evidence type="ECO:0000313" key="2">
    <source>
        <dbReference type="EMBL" id="GIY18789.1"/>
    </source>
</evidence>
<feature type="compositionally biased region" description="Polar residues" evidence="1">
    <location>
        <begin position="1"/>
        <end position="10"/>
    </location>
</feature>